<evidence type="ECO:0000313" key="1">
    <source>
        <dbReference type="EMBL" id="ERN01973.1"/>
    </source>
</evidence>
<proteinExistence type="predicted"/>
<dbReference type="AlphaFoldDB" id="W1P227"/>
<accession>W1P227</accession>
<dbReference type="Proteomes" id="UP000017836">
    <property type="component" value="Unassembled WGS sequence"/>
</dbReference>
<protein>
    <submittedName>
        <fullName evidence="1">Uncharacterized protein</fullName>
    </submittedName>
</protein>
<dbReference type="EMBL" id="KI394661">
    <property type="protein sequence ID" value="ERN01973.1"/>
    <property type="molecule type" value="Genomic_DNA"/>
</dbReference>
<evidence type="ECO:0000313" key="2">
    <source>
        <dbReference type="Proteomes" id="UP000017836"/>
    </source>
</evidence>
<keyword evidence="2" id="KW-1185">Reference proteome</keyword>
<sequence>MRYNETGLWNVHPRESDHFFFSEVFRGETLDQLSCIESWRRKISEGFVCYGDETVAPAKARTDGLYGSLGLINDFKT</sequence>
<organism evidence="1 2">
    <name type="scientific">Amborella trichopoda</name>
    <dbReference type="NCBI Taxonomy" id="13333"/>
    <lineage>
        <taxon>Eukaryota</taxon>
        <taxon>Viridiplantae</taxon>
        <taxon>Streptophyta</taxon>
        <taxon>Embryophyta</taxon>
        <taxon>Tracheophyta</taxon>
        <taxon>Spermatophyta</taxon>
        <taxon>Magnoliopsida</taxon>
        <taxon>Amborellales</taxon>
        <taxon>Amborellaceae</taxon>
        <taxon>Amborella</taxon>
    </lineage>
</organism>
<name>W1P227_AMBTC</name>
<gene>
    <name evidence="1" type="ORF">AMTR_s00045p00065380</name>
</gene>
<dbReference type="HOGENOM" id="CLU_2641430_0_0_1"/>
<dbReference type="Gramene" id="ERN01973">
    <property type="protein sequence ID" value="ERN01973"/>
    <property type="gene ID" value="AMTR_s00045p00065380"/>
</dbReference>
<reference evidence="2" key="1">
    <citation type="journal article" date="2013" name="Science">
        <title>The Amborella genome and the evolution of flowering plants.</title>
        <authorList>
            <consortium name="Amborella Genome Project"/>
        </authorList>
    </citation>
    <scope>NUCLEOTIDE SEQUENCE [LARGE SCALE GENOMIC DNA]</scope>
</reference>